<keyword evidence="1" id="KW-0472">Membrane</keyword>
<feature type="transmembrane region" description="Helical" evidence="1">
    <location>
        <begin position="121"/>
        <end position="140"/>
    </location>
</feature>
<dbReference type="AlphaFoldDB" id="A0A2S7SX06"/>
<comment type="caution">
    <text evidence="2">The sequence shown here is derived from an EMBL/GenBank/DDBJ whole genome shotgun (WGS) entry which is preliminary data.</text>
</comment>
<gene>
    <name evidence="2" type="ORF">CJD36_014385</name>
</gene>
<feature type="transmembrane region" description="Helical" evidence="1">
    <location>
        <begin position="7"/>
        <end position="27"/>
    </location>
</feature>
<proteinExistence type="predicted"/>
<evidence type="ECO:0000313" key="2">
    <source>
        <dbReference type="EMBL" id="PQJ11151.1"/>
    </source>
</evidence>
<keyword evidence="1" id="KW-0812">Transmembrane</keyword>
<accession>A0A2S7SX06</accession>
<evidence type="ECO:0000256" key="1">
    <source>
        <dbReference type="SAM" id="Phobius"/>
    </source>
</evidence>
<dbReference type="RefSeq" id="WP_105039879.1">
    <property type="nucleotide sequence ID" value="NZ_PPSL01000003.1"/>
</dbReference>
<reference evidence="2 3" key="1">
    <citation type="submission" date="2018-01" db="EMBL/GenBank/DDBJ databases">
        <title>A novel member of the phylum Bacteroidetes isolated from glacier ice.</title>
        <authorList>
            <person name="Liu Q."/>
            <person name="Xin Y.-H."/>
        </authorList>
    </citation>
    <scope>NUCLEOTIDE SEQUENCE [LARGE SCALE GENOMIC DNA]</scope>
    <source>
        <strain evidence="2 3">RB1R16</strain>
    </source>
</reference>
<dbReference type="OrthoDB" id="677566at2"/>
<evidence type="ECO:0008006" key="4">
    <source>
        <dbReference type="Google" id="ProtNLM"/>
    </source>
</evidence>
<sequence>MRLLIGYVIVLAIYFGVKAILFLPLTVAEGEVTRIMWVKYRVEGKHGGSTLSYSYPEIQFTVSAKGNDTARTYLTTDDQSMSYEDNSYKPGEKARVSYPSGHPEKARVYSFTEYWLPAPNMVMLIMGLVFGTIAYVMIVYKPFKYMGEVS</sequence>
<keyword evidence="1" id="KW-1133">Transmembrane helix</keyword>
<organism evidence="2 3">
    <name type="scientific">Flavipsychrobacter stenotrophus</name>
    <dbReference type="NCBI Taxonomy" id="2077091"/>
    <lineage>
        <taxon>Bacteria</taxon>
        <taxon>Pseudomonadati</taxon>
        <taxon>Bacteroidota</taxon>
        <taxon>Chitinophagia</taxon>
        <taxon>Chitinophagales</taxon>
        <taxon>Chitinophagaceae</taxon>
        <taxon>Flavipsychrobacter</taxon>
    </lineage>
</organism>
<protein>
    <recommendedName>
        <fullName evidence="4">DUF3592 domain-containing protein</fullName>
    </recommendedName>
</protein>
<dbReference type="Proteomes" id="UP000239872">
    <property type="component" value="Unassembled WGS sequence"/>
</dbReference>
<evidence type="ECO:0000313" key="3">
    <source>
        <dbReference type="Proteomes" id="UP000239872"/>
    </source>
</evidence>
<name>A0A2S7SX06_9BACT</name>
<dbReference type="EMBL" id="PPSL01000003">
    <property type="protein sequence ID" value="PQJ11151.1"/>
    <property type="molecule type" value="Genomic_DNA"/>
</dbReference>
<keyword evidence="3" id="KW-1185">Reference proteome</keyword>